<name>A0A1H6CUM0_9ACTN</name>
<keyword evidence="3" id="KW-0804">Transcription</keyword>
<keyword evidence="1" id="KW-0805">Transcription regulation</keyword>
<dbReference type="SMART" id="SM00342">
    <property type="entry name" value="HTH_ARAC"/>
    <property type="match status" value="1"/>
</dbReference>
<dbReference type="PROSITE" id="PS01124">
    <property type="entry name" value="HTH_ARAC_FAMILY_2"/>
    <property type="match status" value="1"/>
</dbReference>
<keyword evidence="2 5" id="KW-0238">DNA-binding</keyword>
<dbReference type="AlphaFoldDB" id="A0A1H6CUM0"/>
<accession>A0A1H6CUM0</accession>
<dbReference type="Proteomes" id="UP000236754">
    <property type="component" value="Unassembled WGS sequence"/>
</dbReference>
<dbReference type="InterPro" id="IPR050204">
    <property type="entry name" value="AraC_XylS_family_regulators"/>
</dbReference>
<dbReference type="PANTHER" id="PTHR46796:SF7">
    <property type="entry name" value="ARAC FAMILY TRANSCRIPTIONAL REGULATOR"/>
    <property type="match status" value="1"/>
</dbReference>
<dbReference type="EMBL" id="FNVU01000010">
    <property type="protein sequence ID" value="SEG76720.1"/>
    <property type="molecule type" value="Genomic_DNA"/>
</dbReference>
<sequence>MCDARRTVGPVDIVGTAIAAMRAGEPRSARGRFTGAWGLRFDSAGGLGVHIVLQGSCWLLPPEGAPVQLTAGDVVLVPFNQAHGLANDPNTPLEDVRRGQQAYWQSEADLPPGVAPTVILGATYHLRSIRPHPLIANLPAFVHMPSRIGTTQTLRDVVNLLGAELESQQPGVTAAIPALLDLLLIYIVRCWYQRADVTDGWAQALRDPGISAALAAIEQHPEHPWTVGTLAREAGSSRAVFARRFHDLIGQPPVAYLTWWRMTAASHLLRETNQPLQVIAAKSGYQNEYAFSRAFKREFDTAPGSYRRTYCIPSEASAMDGSR</sequence>
<evidence type="ECO:0000259" key="4">
    <source>
        <dbReference type="PROSITE" id="PS01124"/>
    </source>
</evidence>
<keyword evidence="6" id="KW-1185">Reference proteome</keyword>
<dbReference type="PANTHER" id="PTHR46796">
    <property type="entry name" value="HTH-TYPE TRANSCRIPTIONAL ACTIVATOR RHAS-RELATED"/>
    <property type="match status" value="1"/>
</dbReference>
<reference evidence="5 6" key="1">
    <citation type="submission" date="2016-10" db="EMBL/GenBank/DDBJ databases">
        <authorList>
            <person name="de Groot N.N."/>
        </authorList>
    </citation>
    <scope>NUCLEOTIDE SEQUENCE [LARGE SCALE GENOMIC DNA]</scope>
    <source>
        <strain evidence="5 6">CGMCC 4.2023</strain>
    </source>
</reference>
<gene>
    <name evidence="5" type="ORF">SAMN05216223_110123</name>
</gene>
<dbReference type="InterPro" id="IPR009057">
    <property type="entry name" value="Homeodomain-like_sf"/>
</dbReference>
<protein>
    <submittedName>
        <fullName evidence="5">AraC-type DNA-binding protein</fullName>
    </submittedName>
</protein>
<dbReference type="InterPro" id="IPR018062">
    <property type="entry name" value="HTH_AraC-typ_CS"/>
</dbReference>
<evidence type="ECO:0000313" key="6">
    <source>
        <dbReference type="Proteomes" id="UP000236754"/>
    </source>
</evidence>
<dbReference type="Gene3D" id="2.60.120.10">
    <property type="entry name" value="Jelly Rolls"/>
    <property type="match status" value="1"/>
</dbReference>
<proteinExistence type="predicted"/>
<dbReference type="InterPro" id="IPR014710">
    <property type="entry name" value="RmlC-like_jellyroll"/>
</dbReference>
<dbReference type="SUPFAM" id="SSF51182">
    <property type="entry name" value="RmlC-like cupins"/>
    <property type="match status" value="1"/>
</dbReference>
<evidence type="ECO:0000256" key="2">
    <source>
        <dbReference type="ARBA" id="ARBA00023125"/>
    </source>
</evidence>
<feature type="domain" description="HTH araC/xylS-type" evidence="4">
    <location>
        <begin position="211"/>
        <end position="309"/>
    </location>
</feature>
<dbReference type="Pfam" id="PF12833">
    <property type="entry name" value="HTH_18"/>
    <property type="match status" value="1"/>
</dbReference>
<organism evidence="5 6">
    <name type="scientific">Actinacidiphila yanglinensis</name>
    <dbReference type="NCBI Taxonomy" id="310779"/>
    <lineage>
        <taxon>Bacteria</taxon>
        <taxon>Bacillati</taxon>
        <taxon>Actinomycetota</taxon>
        <taxon>Actinomycetes</taxon>
        <taxon>Kitasatosporales</taxon>
        <taxon>Streptomycetaceae</taxon>
        <taxon>Actinacidiphila</taxon>
    </lineage>
</organism>
<dbReference type="InterPro" id="IPR011051">
    <property type="entry name" value="RmlC_Cupin_sf"/>
</dbReference>
<evidence type="ECO:0000256" key="1">
    <source>
        <dbReference type="ARBA" id="ARBA00023015"/>
    </source>
</evidence>
<dbReference type="SUPFAM" id="SSF46689">
    <property type="entry name" value="Homeodomain-like"/>
    <property type="match status" value="2"/>
</dbReference>
<dbReference type="PROSITE" id="PS00041">
    <property type="entry name" value="HTH_ARAC_FAMILY_1"/>
    <property type="match status" value="1"/>
</dbReference>
<dbReference type="InterPro" id="IPR032783">
    <property type="entry name" value="AraC_lig"/>
</dbReference>
<evidence type="ECO:0000256" key="3">
    <source>
        <dbReference type="ARBA" id="ARBA00023163"/>
    </source>
</evidence>
<dbReference type="GO" id="GO:0043565">
    <property type="term" value="F:sequence-specific DNA binding"/>
    <property type="evidence" value="ECO:0007669"/>
    <property type="project" value="InterPro"/>
</dbReference>
<evidence type="ECO:0000313" key="5">
    <source>
        <dbReference type="EMBL" id="SEG76720.1"/>
    </source>
</evidence>
<dbReference type="InterPro" id="IPR018060">
    <property type="entry name" value="HTH_AraC"/>
</dbReference>
<dbReference type="GO" id="GO:0003700">
    <property type="term" value="F:DNA-binding transcription factor activity"/>
    <property type="evidence" value="ECO:0007669"/>
    <property type="project" value="InterPro"/>
</dbReference>
<dbReference type="Pfam" id="PF12852">
    <property type="entry name" value="Cupin_6"/>
    <property type="match status" value="1"/>
</dbReference>
<dbReference type="Gene3D" id="1.10.10.60">
    <property type="entry name" value="Homeodomain-like"/>
    <property type="match status" value="2"/>
</dbReference>